<dbReference type="Proteomes" id="UP000887565">
    <property type="component" value="Unplaced"/>
</dbReference>
<protein>
    <submittedName>
        <fullName evidence="2">Uncharacterized protein</fullName>
    </submittedName>
</protein>
<dbReference type="WBParaSite" id="nRc.2.0.1.t24881-RA">
    <property type="protein sequence ID" value="nRc.2.0.1.t24881-RA"/>
    <property type="gene ID" value="nRc.2.0.1.g24881"/>
</dbReference>
<reference evidence="2" key="1">
    <citation type="submission" date="2022-11" db="UniProtKB">
        <authorList>
            <consortium name="WormBaseParasite"/>
        </authorList>
    </citation>
    <scope>IDENTIFICATION</scope>
</reference>
<dbReference type="AlphaFoldDB" id="A0A915JEG9"/>
<organism evidence="1 2">
    <name type="scientific">Romanomermis culicivorax</name>
    <name type="common">Nematode worm</name>
    <dbReference type="NCBI Taxonomy" id="13658"/>
    <lineage>
        <taxon>Eukaryota</taxon>
        <taxon>Metazoa</taxon>
        <taxon>Ecdysozoa</taxon>
        <taxon>Nematoda</taxon>
        <taxon>Enoplea</taxon>
        <taxon>Dorylaimia</taxon>
        <taxon>Mermithida</taxon>
        <taxon>Mermithoidea</taxon>
        <taxon>Mermithidae</taxon>
        <taxon>Romanomermis</taxon>
    </lineage>
</organism>
<proteinExistence type="predicted"/>
<accession>A0A915JEG9</accession>
<evidence type="ECO:0000313" key="1">
    <source>
        <dbReference type="Proteomes" id="UP000887565"/>
    </source>
</evidence>
<name>A0A915JEG9_ROMCU</name>
<evidence type="ECO:0000313" key="2">
    <source>
        <dbReference type="WBParaSite" id="nRc.2.0.1.t24881-RA"/>
    </source>
</evidence>
<keyword evidence="1" id="KW-1185">Reference proteome</keyword>
<sequence>MFLAYGRYGFVDSLYDNIQLFPHDFLPPEFIHIVMQNLYDNVNVDRKGDEKGPFSIIDPMLLKSMLHAIMPDEILVLN</sequence>